<dbReference type="InterPro" id="IPR050534">
    <property type="entry name" value="Coronavir_polyprotein_1ab"/>
</dbReference>
<dbReference type="PANTHER" id="PTHR43788:SF6">
    <property type="entry name" value="DNA HELICASE B"/>
    <property type="match status" value="1"/>
</dbReference>
<dbReference type="EMBL" id="BART01023053">
    <property type="protein sequence ID" value="GAH03671.1"/>
    <property type="molecule type" value="Genomic_DNA"/>
</dbReference>
<dbReference type="GO" id="GO:0005524">
    <property type="term" value="F:ATP binding"/>
    <property type="evidence" value="ECO:0007669"/>
    <property type="project" value="UniProtKB-KW"/>
</dbReference>
<evidence type="ECO:0000256" key="2">
    <source>
        <dbReference type="ARBA" id="ARBA00022840"/>
    </source>
</evidence>
<proteinExistence type="predicted"/>
<gene>
    <name evidence="3" type="ORF">S01H4_42053</name>
</gene>
<dbReference type="GO" id="GO:0017116">
    <property type="term" value="F:single-stranded DNA helicase activity"/>
    <property type="evidence" value="ECO:0007669"/>
    <property type="project" value="TreeGrafter"/>
</dbReference>
<keyword evidence="1" id="KW-0547">Nucleotide-binding</keyword>
<evidence type="ECO:0000313" key="3">
    <source>
        <dbReference type="EMBL" id="GAH03671.1"/>
    </source>
</evidence>
<protein>
    <recommendedName>
        <fullName evidence="4">AAA+ ATPase domain-containing protein</fullName>
    </recommendedName>
</protein>
<dbReference type="PANTHER" id="PTHR43788">
    <property type="entry name" value="DNA2/NAM7 HELICASE FAMILY MEMBER"/>
    <property type="match status" value="1"/>
</dbReference>
<evidence type="ECO:0008006" key="4">
    <source>
        <dbReference type="Google" id="ProtNLM"/>
    </source>
</evidence>
<feature type="non-terminal residue" evidence="3">
    <location>
        <position position="1"/>
    </location>
</feature>
<dbReference type="AlphaFoldDB" id="X1C6G3"/>
<sequence length="287" mass="32236">PLLMGLEDEGTVKWPKLSGWLQKIRKSPVVGSPGDYRPLILDKKNRLYLYRYWDYEKKLSESIINRSGEDFRDLDVTLLNDGLKRLFPQNTDNGFNWQMVAAYIAAFKRFCIISGGPGTGKTFTMAKILALLLELSGKERLKILLAAPTGKAVTRIAESINDAKKTLNSSSDIIEAIPSEAHTIHRMLKTIPGSPYFHHNHENPLDADVVVVDEASMIDLALMSKLLWAVPFDARLILIGDKDQLASVETGFVLGDICDRDNVHAFSGYFCKKLVEITKQKLIFQLK</sequence>
<evidence type="ECO:0000256" key="1">
    <source>
        <dbReference type="ARBA" id="ARBA00022741"/>
    </source>
</evidence>
<feature type="non-terminal residue" evidence="3">
    <location>
        <position position="287"/>
    </location>
</feature>
<dbReference type="Gene3D" id="1.10.10.1020">
    <property type="entry name" value="RecBCD complex, subunit RecD, N-terminal domain"/>
    <property type="match status" value="1"/>
</dbReference>
<name>X1C6G3_9ZZZZ</name>
<dbReference type="InterPro" id="IPR041851">
    <property type="entry name" value="RecD_N_sf"/>
</dbReference>
<dbReference type="SUPFAM" id="SSF52540">
    <property type="entry name" value="P-loop containing nucleoside triphosphate hydrolases"/>
    <property type="match status" value="1"/>
</dbReference>
<reference evidence="3" key="1">
    <citation type="journal article" date="2014" name="Front. Microbiol.">
        <title>High frequency of phylogenetically diverse reductive dehalogenase-homologous genes in deep subseafloor sedimentary metagenomes.</title>
        <authorList>
            <person name="Kawai M."/>
            <person name="Futagami T."/>
            <person name="Toyoda A."/>
            <person name="Takaki Y."/>
            <person name="Nishi S."/>
            <person name="Hori S."/>
            <person name="Arai W."/>
            <person name="Tsubouchi T."/>
            <person name="Morono Y."/>
            <person name="Uchiyama I."/>
            <person name="Ito T."/>
            <person name="Fujiyama A."/>
            <person name="Inagaki F."/>
            <person name="Takami H."/>
        </authorList>
    </citation>
    <scope>NUCLEOTIDE SEQUENCE</scope>
    <source>
        <strain evidence="3">Expedition CK06-06</strain>
    </source>
</reference>
<comment type="caution">
    <text evidence="3">The sequence shown here is derived from an EMBL/GenBank/DDBJ whole genome shotgun (WGS) entry which is preliminary data.</text>
</comment>
<dbReference type="GO" id="GO:0009338">
    <property type="term" value="C:exodeoxyribonuclease V complex"/>
    <property type="evidence" value="ECO:0007669"/>
    <property type="project" value="TreeGrafter"/>
</dbReference>
<accession>X1C6G3</accession>
<organism evidence="3">
    <name type="scientific">marine sediment metagenome</name>
    <dbReference type="NCBI Taxonomy" id="412755"/>
    <lineage>
        <taxon>unclassified sequences</taxon>
        <taxon>metagenomes</taxon>
        <taxon>ecological metagenomes</taxon>
    </lineage>
</organism>
<dbReference type="Pfam" id="PF13245">
    <property type="entry name" value="AAA_19"/>
    <property type="match status" value="1"/>
</dbReference>
<dbReference type="CDD" id="cd17933">
    <property type="entry name" value="DEXSc_RecD-like"/>
    <property type="match status" value="1"/>
</dbReference>
<dbReference type="Gene3D" id="3.40.50.300">
    <property type="entry name" value="P-loop containing nucleotide triphosphate hydrolases"/>
    <property type="match status" value="1"/>
</dbReference>
<dbReference type="GO" id="GO:0006310">
    <property type="term" value="P:DNA recombination"/>
    <property type="evidence" value="ECO:0007669"/>
    <property type="project" value="TreeGrafter"/>
</dbReference>
<dbReference type="InterPro" id="IPR027417">
    <property type="entry name" value="P-loop_NTPase"/>
</dbReference>
<keyword evidence="2" id="KW-0067">ATP-binding</keyword>